<keyword evidence="3" id="KW-1185">Reference proteome</keyword>
<dbReference type="SMART" id="SM00418">
    <property type="entry name" value="HTH_ARSR"/>
    <property type="match status" value="1"/>
</dbReference>
<dbReference type="InterPro" id="IPR036390">
    <property type="entry name" value="WH_DNA-bd_sf"/>
</dbReference>
<dbReference type="SUPFAM" id="SSF46785">
    <property type="entry name" value="Winged helix' DNA-binding domain"/>
    <property type="match status" value="1"/>
</dbReference>
<evidence type="ECO:0000313" key="3">
    <source>
        <dbReference type="Proteomes" id="UP001295463"/>
    </source>
</evidence>
<proteinExistence type="predicted"/>
<dbReference type="CDD" id="cd00090">
    <property type="entry name" value="HTH_ARSR"/>
    <property type="match status" value="1"/>
</dbReference>
<organism evidence="2 3">
    <name type="scientific">Trichlorobacter ammonificans</name>
    <dbReference type="NCBI Taxonomy" id="2916410"/>
    <lineage>
        <taxon>Bacteria</taxon>
        <taxon>Pseudomonadati</taxon>
        <taxon>Thermodesulfobacteriota</taxon>
        <taxon>Desulfuromonadia</taxon>
        <taxon>Geobacterales</taxon>
        <taxon>Geobacteraceae</taxon>
        <taxon>Trichlorobacter</taxon>
    </lineage>
</organism>
<dbReference type="InterPro" id="IPR001845">
    <property type="entry name" value="HTH_ArsR_DNA-bd_dom"/>
</dbReference>
<dbReference type="PRINTS" id="PR00778">
    <property type="entry name" value="HTHARSR"/>
</dbReference>
<gene>
    <name evidence="2" type="ORF">GEAMG1_2712</name>
</gene>
<dbReference type="EMBL" id="OW150024">
    <property type="protein sequence ID" value="CAH2032548.1"/>
    <property type="molecule type" value="Genomic_DNA"/>
</dbReference>
<name>A0ABM9DCT3_9BACT</name>
<accession>A0ABM9DCT3</accession>
<protein>
    <submittedName>
        <fullName evidence="2">Transcriptional regulator, ArsR family</fullName>
    </submittedName>
</protein>
<dbReference type="RefSeq" id="WP_305733292.1">
    <property type="nucleotide sequence ID" value="NZ_OW150024.1"/>
</dbReference>
<feature type="domain" description="HTH arsR-type" evidence="1">
    <location>
        <begin position="16"/>
        <end position="98"/>
    </location>
</feature>
<dbReference type="Gene3D" id="1.10.10.10">
    <property type="entry name" value="Winged helix-like DNA-binding domain superfamily/Winged helix DNA-binding domain"/>
    <property type="match status" value="1"/>
</dbReference>
<dbReference type="InterPro" id="IPR036388">
    <property type="entry name" value="WH-like_DNA-bd_sf"/>
</dbReference>
<dbReference type="InterPro" id="IPR011991">
    <property type="entry name" value="ArsR-like_HTH"/>
</dbReference>
<evidence type="ECO:0000259" key="1">
    <source>
        <dbReference type="SMART" id="SM00418"/>
    </source>
</evidence>
<evidence type="ECO:0000313" key="2">
    <source>
        <dbReference type="EMBL" id="CAH2032548.1"/>
    </source>
</evidence>
<reference evidence="2 3" key="1">
    <citation type="submission" date="2022-03" db="EMBL/GenBank/DDBJ databases">
        <authorList>
            <person name="Koch H."/>
        </authorList>
    </citation>
    <scope>NUCLEOTIDE SEQUENCE [LARGE SCALE GENOMIC DNA]</scope>
    <source>
        <strain evidence="2 3">G1</strain>
    </source>
</reference>
<dbReference type="Pfam" id="PF12840">
    <property type="entry name" value="HTH_20"/>
    <property type="match status" value="1"/>
</dbReference>
<sequence length="129" mass="14962">MKPLYHPSINDITVEGLLHALSDPVRVQIYVEIARSECPRTCSNFLQLDNRTLPKSTLSQHFRILREAGLIRSERKGVEMHNTTRCQELKERFGTMLSAIIDAYRQQFERERTARPPALIPRPLRTAHL</sequence>
<dbReference type="Proteomes" id="UP001295463">
    <property type="component" value="Chromosome"/>
</dbReference>